<evidence type="ECO:0000256" key="6">
    <source>
        <dbReference type="ARBA" id="ARBA00023458"/>
    </source>
</evidence>
<dbReference type="EMBL" id="LNQE01001821">
    <property type="protein sequence ID" value="KUG05312.1"/>
    <property type="molecule type" value="Genomic_DNA"/>
</dbReference>
<gene>
    <name evidence="7" type="ORF">ASZ90_017293</name>
</gene>
<accession>A0A0W8E9L9</accession>
<organism evidence="7">
    <name type="scientific">hydrocarbon metagenome</name>
    <dbReference type="NCBI Taxonomy" id="938273"/>
    <lineage>
        <taxon>unclassified sequences</taxon>
        <taxon>metagenomes</taxon>
        <taxon>ecological metagenomes</taxon>
    </lineage>
</organism>
<dbReference type="SUPFAM" id="SSF53067">
    <property type="entry name" value="Actin-like ATPase domain"/>
    <property type="match status" value="2"/>
</dbReference>
<evidence type="ECO:0000256" key="1">
    <source>
        <dbReference type="ARBA" id="ARBA00004496"/>
    </source>
</evidence>
<dbReference type="AlphaFoldDB" id="A0A0W8E9L9"/>
<protein>
    <submittedName>
        <fullName evidence="7">Mreb-like protein (Mbl protein)</fullName>
    </submittedName>
</protein>
<name>A0A0W8E9L9_9ZZZZ</name>
<dbReference type="PRINTS" id="PR01652">
    <property type="entry name" value="SHAPEPROTEIN"/>
</dbReference>
<dbReference type="NCBIfam" id="NF010539">
    <property type="entry name" value="PRK13927.1"/>
    <property type="match status" value="1"/>
</dbReference>
<comment type="similarity">
    <text evidence="6">Belongs to the FtsA/MreB family.</text>
</comment>
<dbReference type="InterPro" id="IPR056546">
    <property type="entry name" value="MreB_MamK-like"/>
</dbReference>
<evidence type="ECO:0000256" key="2">
    <source>
        <dbReference type="ARBA" id="ARBA00022490"/>
    </source>
</evidence>
<dbReference type="HAMAP" id="MF_02207">
    <property type="entry name" value="MreB"/>
    <property type="match status" value="1"/>
</dbReference>
<evidence type="ECO:0000256" key="3">
    <source>
        <dbReference type="ARBA" id="ARBA00022741"/>
    </source>
</evidence>
<comment type="subcellular location">
    <subcellularLocation>
        <location evidence="1">Cytoplasm</location>
    </subcellularLocation>
</comment>
<dbReference type="InterPro" id="IPR043129">
    <property type="entry name" value="ATPase_NBD"/>
</dbReference>
<dbReference type="GO" id="GO:0008360">
    <property type="term" value="P:regulation of cell shape"/>
    <property type="evidence" value="ECO:0007669"/>
    <property type="project" value="UniProtKB-KW"/>
</dbReference>
<proteinExistence type="inferred from homology"/>
<keyword evidence="3" id="KW-0547">Nucleotide-binding</keyword>
<dbReference type="GO" id="GO:0005524">
    <property type="term" value="F:ATP binding"/>
    <property type="evidence" value="ECO:0007669"/>
    <property type="project" value="UniProtKB-KW"/>
</dbReference>
<keyword evidence="5" id="KW-0133">Cell shape</keyword>
<keyword evidence="2" id="KW-0963">Cytoplasm</keyword>
<dbReference type="InterPro" id="IPR004753">
    <property type="entry name" value="MreB"/>
</dbReference>
<evidence type="ECO:0000313" key="7">
    <source>
        <dbReference type="EMBL" id="KUG05312.1"/>
    </source>
</evidence>
<dbReference type="PANTHER" id="PTHR42749">
    <property type="entry name" value="CELL SHAPE-DETERMINING PROTEIN MREB"/>
    <property type="match status" value="1"/>
</dbReference>
<dbReference type="CDD" id="cd10225">
    <property type="entry name" value="ASKHA_NBD_MreB-like"/>
    <property type="match status" value="1"/>
</dbReference>
<dbReference type="GO" id="GO:0005737">
    <property type="term" value="C:cytoplasm"/>
    <property type="evidence" value="ECO:0007669"/>
    <property type="project" value="UniProtKB-SubCell"/>
</dbReference>
<reference evidence="7" key="1">
    <citation type="journal article" date="2015" name="Proc. Natl. Acad. Sci. U.S.A.">
        <title>Networks of energetic and metabolic interactions define dynamics in microbial communities.</title>
        <authorList>
            <person name="Embree M."/>
            <person name="Liu J.K."/>
            <person name="Al-Bassam M.M."/>
            <person name="Zengler K."/>
        </authorList>
    </citation>
    <scope>NUCLEOTIDE SEQUENCE</scope>
</reference>
<keyword evidence="4" id="KW-0067">ATP-binding</keyword>
<dbReference type="Pfam" id="PF06723">
    <property type="entry name" value="MreB_Mbl"/>
    <property type="match status" value="1"/>
</dbReference>
<dbReference type="Gene3D" id="3.30.420.40">
    <property type="match status" value="3"/>
</dbReference>
<dbReference type="GO" id="GO:0000902">
    <property type="term" value="P:cell morphogenesis"/>
    <property type="evidence" value="ECO:0007669"/>
    <property type="project" value="InterPro"/>
</dbReference>
<dbReference type="PANTHER" id="PTHR42749:SF1">
    <property type="entry name" value="CELL SHAPE-DETERMINING PROTEIN MREB"/>
    <property type="match status" value="1"/>
</dbReference>
<comment type="caution">
    <text evidence="7">The sequence shown here is derived from an EMBL/GenBank/DDBJ whole genome shotgun (WGS) entry which is preliminary data.</text>
</comment>
<sequence length="343" mass="36730">MLFASEDIGIDLGTASVLVFKKGKGIVLHEPSVVAIDKNTNKVIAVGEAARQMLGRTPGHIVAIRPLKDGVIADYDTTEKMLTYFIKKVIGTRFLFKPRVIVCIPTGATDVEERAVNQATISSGARQAFIVEEPLAAALGAGMNISDATGNMVVDIGGGTSDIAVLSLGGIVCDASLRVGGDKFDEAIIRYIRREYNLMIGERTAEEIKIRVGTAYITDENMYRSMEVRGRDLLTGLPKNIQVSSKESFKALQEPIEAILEGVKKVLEITPPELAADIVNNGIVMTGGGSLLNGLDILLSKETNLPVYVAEDAISCVAMGTGKALEQISILRQTKKKGGRKLV</sequence>
<evidence type="ECO:0000256" key="4">
    <source>
        <dbReference type="ARBA" id="ARBA00022840"/>
    </source>
</evidence>
<evidence type="ECO:0000256" key="5">
    <source>
        <dbReference type="ARBA" id="ARBA00022960"/>
    </source>
</evidence>
<dbReference type="NCBIfam" id="TIGR00904">
    <property type="entry name" value="mreB"/>
    <property type="match status" value="1"/>
</dbReference>